<dbReference type="GO" id="GO:0016209">
    <property type="term" value="F:antioxidant activity"/>
    <property type="evidence" value="ECO:0007669"/>
    <property type="project" value="InterPro"/>
</dbReference>
<feature type="domain" description="Thioredoxin" evidence="1">
    <location>
        <begin position="77"/>
        <end position="240"/>
    </location>
</feature>
<protein>
    <recommendedName>
        <fullName evidence="1">Thioredoxin domain-containing protein</fullName>
    </recommendedName>
</protein>
<accession>A0A6S6U485</accession>
<dbReference type="InterPro" id="IPR036249">
    <property type="entry name" value="Thioredoxin-like_sf"/>
</dbReference>
<evidence type="ECO:0000259" key="1">
    <source>
        <dbReference type="PROSITE" id="PS51352"/>
    </source>
</evidence>
<dbReference type="GO" id="GO:0016491">
    <property type="term" value="F:oxidoreductase activity"/>
    <property type="evidence" value="ECO:0007669"/>
    <property type="project" value="InterPro"/>
</dbReference>
<name>A0A6S6U485_9BACT</name>
<dbReference type="InterPro" id="IPR013766">
    <property type="entry name" value="Thioredoxin_domain"/>
</dbReference>
<dbReference type="InterPro" id="IPR000866">
    <property type="entry name" value="AhpC/TSA"/>
</dbReference>
<dbReference type="Pfam" id="PF00578">
    <property type="entry name" value="AhpC-TSA"/>
    <property type="match status" value="1"/>
</dbReference>
<dbReference type="SUPFAM" id="SSF52833">
    <property type="entry name" value="Thioredoxin-like"/>
    <property type="match status" value="1"/>
</dbReference>
<dbReference type="PANTHER" id="PTHR42852:SF13">
    <property type="entry name" value="PROTEIN DIPZ"/>
    <property type="match status" value="1"/>
</dbReference>
<dbReference type="InterPro" id="IPR050553">
    <property type="entry name" value="Thioredoxin_ResA/DsbE_sf"/>
</dbReference>
<sequence>MKITTIGLAQVSILTTTLLLNTGCFGIFGGEELTPAQNTKVSQVMPTSTVPNPSLTTIAPECSDDLNANNSCNKGLIKTQELKPKKMVTQTGGEVHKLKSIQGQNITIVERSNGYLFPEFKNKIVILEMFGKNCSHCIKEMPIMHKLHQQYRNKLEIVALQVEGKMSPMQANALIRRHKITYPIISGDTATNLQYHVQKTYGWTGVLPFIMLIKDGVTEASYRGQVTYNEINNDIRTLLQ</sequence>
<dbReference type="PROSITE" id="PS51352">
    <property type="entry name" value="THIOREDOXIN_2"/>
    <property type="match status" value="1"/>
</dbReference>
<organism evidence="2">
    <name type="scientific">uncultured Sulfurovum sp</name>
    <dbReference type="NCBI Taxonomy" id="269237"/>
    <lineage>
        <taxon>Bacteria</taxon>
        <taxon>Pseudomonadati</taxon>
        <taxon>Campylobacterota</taxon>
        <taxon>Epsilonproteobacteria</taxon>
        <taxon>Campylobacterales</taxon>
        <taxon>Sulfurovaceae</taxon>
        <taxon>Sulfurovum</taxon>
        <taxon>environmental samples</taxon>
    </lineage>
</organism>
<dbReference type="EMBL" id="CACVAU010000089">
    <property type="protein sequence ID" value="CAA6826504.1"/>
    <property type="molecule type" value="Genomic_DNA"/>
</dbReference>
<dbReference type="PANTHER" id="PTHR42852">
    <property type="entry name" value="THIOL:DISULFIDE INTERCHANGE PROTEIN DSBE"/>
    <property type="match status" value="1"/>
</dbReference>
<evidence type="ECO:0000313" key="2">
    <source>
        <dbReference type="EMBL" id="CAA6826504.1"/>
    </source>
</evidence>
<dbReference type="AlphaFoldDB" id="A0A6S6U485"/>
<reference evidence="2" key="1">
    <citation type="submission" date="2020-01" db="EMBL/GenBank/DDBJ databases">
        <authorList>
            <person name="Meier V. D."/>
            <person name="Meier V D."/>
        </authorList>
    </citation>
    <scope>NUCLEOTIDE SEQUENCE</scope>
    <source>
        <strain evidence="2">HLG_WM_MAG_05</strain>
    </source>
</reference>
<proteinExistence type="predicted"/>
<dbReference type="Gene3D" id="3.40.30.10">
    <property type="entry name" value="Glutaredoxin"/>
    <property type="match status" value="1"/>
</dbReference>
<dbReference type="CDD" id="cd02966">
    <property type="entry name" value="TlpA_like_family"/>
    <property type="match status" value="1"/>
</dbReference>
<gene>
    <name evidence="2" type="ORF">HELGO_WM8181</name>
</gene>